<name>A0ACB8URK8_9EURO</name>
<sequence length="362" mass="40682">MDPPKRPHDAYINHYNQGGVVYPDLSWVDQTNLVADNASKPSGLEGDSYAVPTGGMGTLEYPKFQISNDDFSWIDKQVAAFNESGGDGYSQNSLSLVDFGFPGPSDLNNFQSYYARRLQPPIEMAPRETPRDTVMRDFDDRNGNVADPTAQGILPGMEYPKIKNTRNAPSLLPAMFQRDQVQRGHRSPRSIMREQTFAFVANPAIFFQEPTEEHQLPVNKKITIDALPLEILDKIFKKLDGASQVALALTAKSLGQALLCANHEGTIFYSGIEREQLLCWRLAPNFPASFKLCYVCMKYYPINPRWWARRKACGMAKTCSPIYGRHHSDFEFKNVACPECTAEGKWSNVTQAHNALQRALFS</sequence>
<protein>
    <submittedName>
        <fullName evidence="1">Uncharacterized protein</fullName>
    </submittedName>
</protein>
<dbReference type="EMBL" id="JALBCA010000093">
    <property type="protein sequence ID" value="KAI2383331.1"/>
    <property type="molecule type" value="Genomic_DNA"/>
</dbReference>
<reference evidence="1" key="1">
    <citation type="journal article" date="2022" name="bioRxiv">
        <title>Population genetic analysis of Ophidiomyces ophidiicola, the causative agent of snake fungal disease, indicates recent introductions to the USA.</title>
        <authorList>
            <person name="Ladner J.T."/>
            <person name="Palmer J.M."/>
            <person name="Ettinger C.L."/>
            <person name="Stajich J.E."/>
            <person name="Farrell T.M."/>
            <person name="Glorioso B.M."/>
            <person name="Lawson B."/>
            <person name="Price S.J."/>
            <person name="Stengle A.G."/>
            <person name="Grear D.A."/>
            <person name="Lorch J.M."/>
        </authorList>
    </citation>
    <scope>NUCLEOTIDE SEQUENCE</scope>
    <source>
        <strain evidence="1">NWHC 24266-5</strain>
    </source>
</reference>
<comment type="caution">
    <text evidence="1">The sequence shown here is derived from an EMBL/GenBank/DDBJ whole genome shotgun (WGS) entry which is preliminary data.</text>
</comment>
<accession>A0ACB8URK8</accession>
<proteinExistence type="predicted"/>
<organism evidence="1">
    <name type="scientific">Ophidiomyces ophidiicola</name>
    <dbReference type="NCBI Taxonomy" id="1387563"/>
    <lineage>
        <taxon>Eukaryota</taxon>
        <taxon>Fungi</taxon>
        <taxon>Dikarya</taxon>
        <taxon>Ascomycota</taxon>
        <taxon>Pezizomycotina</taxon>
        <taxon>Eurotiomycetes</taxon>
        <taxon>Eurotiomycetidae</taxon>
        <taxon>Onygenales</taxon>
        <taxon>Onygenaceae</taxon>
        <taxon>Ophidiomyces</taxon>
    </lineage>
</organism>
<gene>
    <name evidence="1" type="ORF">LOY88_005367</name>
</gene>
<evidence type="ECO:0000313" key="1">
    <source>
        <dbReference type="EMBL" id="KAI2383331.1"/>
    </source>
</evidence>